<proteinExistence type="predicted"/>
<protein>
    <submittedName>
        <fullName evidence="1">Uncharacterized protein</fullName>
    </submittedName>
</protein>
<evidence type="ECO:0000313" key="2">
    <source>
        <dbReference type="Proteomes" id="UP000019194"/>
    </source>
</evidence>
<name>A0A7G2IQH0_CITFR</name>
<sequence>MAVTLRLEHNDEKNNAYYDWRGYHRGSGHGTGVVVTKEKGHLSVASIVFMFT</sequence>
<accession>A0A7G2IQH0</accession>
<dbReference type="AlphaFoldDB" id="A0A7G2IQH0"/>
<dbReference type="Proteomes" id="UP000019194">
    <property type="component" value="Unassembled WGS sequence"/>
</dbReference>
<dbReference type="EMBL" id="CBWP010000057">
    <property type="protein sequence ID" value="CDL39367.1"/>
    <property type="molecule type" value="Genomic_DNA"/>
</dbReference>
<organism evidence="1 2">
    <name type="scientific">Citrobacter freundii</name>
    <dbReference type="NCBI Taxonomy" id="546"/>
    <lineage>
        <taxon>Bacteria</taxon>
        <taxon>Pseudomonadati</taxon>
        <taxon>Pseudomonadota</taxon>
        <taxon>Gammaproteobacteria</taxon>
        <taxon>Enterobacterales</taxon>
        <taxon>Enterobacteriaceae</taxon>
        <taxon>Citrobacter</taxon>
        <taxon>Citrobacter freundii complex</taxon>
    </lineage>
</organism>
<comment type="caution">
    <text evidence="1">The sequence shown here is derived from an EMBL/GenBank/DDBJ whole genome shotgun (WGS) entry which is preliminary data.</text>
</comment>
<reference evidence="1 2" key="1">
    <citation type="submission" date="2013-10" db="EMBL/GenBank/DDBJ databases">
        <title>Antibiotic resistance diversity of beta-lactamase producers in the General Hospital Vienna.</title>
        <authorList>
            <person name="Barisic I."/>
            <person name="Mitteregger D."/>
            <person name="Hirschl A.M."/>
            <person name="Noehammer C."/>
            <person name="Wiesinger-Mayr H."/>
        </authorList>
    </citation>
    <scope>NUCLEOTIDE SEQUENCE [LARGE SCALE GENOMIC DNA]</scope>
    <source>
        <strain evidence="1 2">ISC11</strain>
    </source>
</reference>
<evidence type="ECO:0000313" key="1">
    <source>
        <dbReference type="EMBL" id="CDL39367.1"/>
    </source>
</evidence>